<evidence type="ECO:0000259" key="7">
    <source>
        <dbReference type="PROSITE" id="PS51484"/>
    </source>
</evidence>
<keyword evidence="3" id="KW-0677">Repeat</keyword>
<dbReference type="InterPro" id="IPR014756">
    <property type="entry name" value="Ig_E-set"/>
</dbReference>
<dbReference type="InterPro" id="IPR052387">
    <property type="entry name" value="Fibrocystin"/>
</dbReference>
<dbReference type="Proteomes" id="UP001642464">
    <property type="component" value="Unassembled WGS sequence"/>
</dbReference>
<keyword evidence="4" id="KW-0378">Hydrolase</keyword>
<evidence type="ECO:0000256" key="2">
    <source>
        <dbReference type="ARBA" id="ARBA00022729"/>
    </source>
</evidence>
<feature type="compositionally biased region" description="Basic and acidic residues" evidence="6">
    <location>
        <begin position="1393"/>
        <end position="1412"/>
    </location>
</feature>
<dbReference type="Pfam" id="PF10162">
    <property type="entry name" value="G8"/>
    <property type="match status" value="1"/>
</dbReference>
<evidence type="ECO:0000256" key="5">
    <source>
        <dbReference type="ARBA" id="ARBA00023180"/>
    </source>
</evidence>
<dbReference type="InterPro" id="IPR013783">
    <property type="entry name" value="Ig-like_fold"/>
</dbReference>
<dbReference type="SMART" id="SM00758">
    <property type="entry name" value="PA14"/>
    <property type="match status" value="1"/>
</dbReference>
<dbReference type="SUPFAM" id="SSF81296">
    <property type="entry name" value="E set domains"/>
    <property type="match status" value="3"/>
</dbReference>
<keyword evidence="5" id="KW-0325">Glycoprotein</keyword>
<evidence type="ECO:0000313" key="10">
    <source>
        <dbReference type="Proteomes" id="UP001642464"/>
    </source>
</evidence>
<dbReference type="Pfam" id="PF07691">
    <property type="entry name" value="PA14"/>
    <property type="match status" value="1"/>
</dbReference>
<sequence>MMDKPEQVQIFFGPFECPNPVVSQSGGDWTITVPLCSFEASKTPVYVLTSSGYAVGASPITGAGFYFEQLLRLSSIVASSGSFYGGTLVAIRGAGLGPSLGMNYATVGGTPCEVASASNDEVQCYTPAAPSELANANESTRTLEVKVHVMSAEVATKAGLVAEYFFFTQGRTLPNLDSRVPDLRRIEANVDYPATSSAWHNGMSVVDNFAVRWTGYVTVTSSGSYTFFLGSDDGSKLYLNGAMVIDNDGAHGFETRTSLPLQLSPGPHRLTLLFYEGVGSSGVRLQYRGPDTGGSVITVPSSVLSHGEYAEVPTLSYTYNEPSASPTIENLTETGRELELLGTLFGSSGMVTLGTASNPNTNFHCVASIWTDTRIVCERPDLPSGAWQVRVYSDTDGWSNPAPVLIWVDLTISSVESNGINVSATRTEHPWILVMKLSQGGVLGYNSQLWTNTDLLNPESPEDRPDNAKYQAYLDVPFRRLRACVGSSHGQCIYHSFESPWSSALALFSAGYVRDTSVDQAGMVQAFGATPGSYRTCPMMKPGFNLECAANNRARWGFCANCPSQRCHEEGEDADAAVGIGLTGQSSDPVGAGWTSYFASGGGTCEASSTTHRDVWLWVENMNITDGGVEGSLYSGYGGGVTVALQGAGFGFEASQTRVTVCGEPCEVSTSDGSSVKCTAPSMTDQELIDTFPESFPSIDLATVASKFYTDRGEFESQLSELAFTSSIDQQIDMSMGLGTRSSDCWFGFELPPSKEAFLTAVDFFPPTDPNRRAKVAETVFEVRSFSGNLTWTEVASVRDTTITGSTIAQGWTSFPIVGVGPNGSAVAQAFRVRILPDACRSSGEIMRGVRFRGILLNKGNTNACPIEVDSVSHPLASAIGGSALLPVVLSYSVERTPVVAYLTPNRGTARGDTLVTLLGQGLEPLDSQGSATSVSSDNAQITFNQYPCRPDSANSTALSCYTTERNAGIFAPFTQVFLGGRGYAIISLAAEDTVFRYVDKWSNIYSWQDSEPPVDGDSVVVPEGQAIMLDVDSPKLFLLLISGYFEFDRKDDWIRDLQLDSTYIWIAGGNFYVGSEAAPFLHQATITLHGDRWHTIELPVIGSKMLAVTDLGGLGTCAHLYDRNVRLSQTGKHYVDPCPVKLVGRLELHGRPGISWTRLVETAPAGADLLKLEEAVDWEIGTEVVITPSERHAEEVRKVLSLEDNGFTLRLDEPLRHEHLGTWYYNDEIPTPTDLRAAVGRLNRNVKVQGDEKSLSAGNSFMFGVHIGAFHGGIMRIENTEITRSGQAANFGRYSSHWHVLSPHRTVDVADVAFLRNNSYHDTFQRAVVVHSTDFAVVRDNVALKTKGHSFFTEAGDEVFTLYEHNLAVHPLQHPLLLDDDMDPETGTQHQTGDELKLRSRLSPDAKHNPDALEAPAMMRHRFRAGEVMRGSSTSVPSLPLLGGGQMLGGSDRPMAGVGMCCRDSARQGPSRAASGLGIPIRFGLDRPTSVPWFCFLCMFDYFVWLQTPETTQAQGATQLDKEMDECRIPAANIEVGEGVRLAIEQGVPREEIFLTTKIWPDEFGFEKAMAWAPQMLDELGLEYVDLVLLHMASADDKDCGTPKQCRQETWLALQRFHRKGKIRSLGVSNFGPRQMQELFDLGGVPVSVNQLEYHPWVPSIHRETVAWCHRRGVVVTAYGSMGSNAYASQITTQEALKQMGEWHGKSAGQILLRWAVQQNVSVIPGTSNPKHQAENLAIFDFELGSGRLSASFELTNILGSDPVIFSRKDKQRKDLVAPFELGCELPPGMAGAQTDLTFFNNSAHASGFGWHLKPPHAPPTLNTFNKFTAFRCSTGMFYYGTGNIFHDDHRFIECGTGHFMNHLSNGLHTAPFYHNLVLVGNMDPEATSSRMGRGVRSAKDNEYFYISGATVINLHDSAAFEGCFETTCTMRYERVRWFNSSRRTFSSSGKMAGIFWDMDGTLTGYPNGFVSKFYDFNTFPQCQVVPEHVNGIVCGASDGSVRVRRLKVDGQEPWQLDGKRMNVRTDVGFDQVEYDFFKVRGWAIPMLENETYDIKVDDPNDFQKIQLQYSERNYVMEEHGYLYTKIHPKSEDILLHLNYTDWRDHFDATQGSTKPLHPGLRSLPVPGGQLLQGGADAVRAVKADAQATVIVNCARRTGEPKVESRPGQDIYWLPMTEANMQDACRSYLEEYGERLLEHLRSGHLIAVHCQEGLHRSVEMAKQLQSLAKLKLAEAGAGVDAGIGMGALEVLPEGDDDESEEH</sequence>
<evidence type="ECO:0000256" key="6">
    <source>
        <dbReference type="SAM" id="MobiDB-lite"/>
    </source>
</evidence>
<evidence type="ECO:0000256" key="3">
    <source>
        <dbReference type="ARBA" id="ARBA00022737"/>
    </source>
</evidence>
<dbReference type="SMART" id="SM01225">
    <property type="entry name" value="G8"/>
    <property type="match status" value="1"/>
</dbReference>
<dbReference type="PANTHER" id="PTHR46769:SF2">
    <property type="entry name" value="FIBROCYSTIN-L ISOFORM 2 PRECURSOR-RELATED"/>
    <property type="match status" value="1"/>
</dbReference>
<dbReference type="InterPro" id="IPR029021">
    <property type="entry name" value="Prot-tyrosine_phosphatase-like"/>
</dbReference>
<feature type="domain" description="G8" evidence="7">
    <location>
        <begin position="1006"/>
        <end position="1162"/>
    </location>
</feature>
<keyword evidence="10" id="KW-1185">Reference proteome</keyword>
<dbReference type="PANTHER" id="PTHR46769">
    <property type="entry name" value="POLYCYSTIC KIDNEY AND HEPATIC DISEASE 1 (AUTOSOMAL RECESSIVE)-LIKE 1"/>
    <property type="match status" value="1"/>
</dbReference>
<dbReference type="Gene3D" id="2.60.120.380">
    <property type="match status" value="1"/>
</dbReference>
<dbReference type="InterPro" id="IPR036812">
    <property type="entry name" value="NAD(P)_OxRdtase_dom_sf"/>
</dbReference>
<dbReference type="EMBL" id="CAXAMM010015113">
    <property type="protein sequence ID" value="CAK9035533.1"/>
    <property type="molecule type" value="Genomic_DNA"/>
</dbReference>
<dbReference type="SMART" id="SM00429">
    <property type="entry name" value="IPT"/>
    <property type="match status" value="2"/>
</dbReference>
<dbReference type="InterPro" id="IPR002909">
    <property type="entry name" value="IPT_dom"/>
</dbReference>
<dbReference type="InterPro" id="IPR055401">
    <property type="entry name" value="CEMIP_beta-hel_dom"/>
</dbReference>
<dbReference type="Pfam" id="PF01833">
    <property type="entry name" value="TIG"/>
    <property type="match status" value="3"/>
</dbReference>
<dbReference type="InterPro" id="IPR020471">
    <property type="entry name" value="AKR"/>
</dbReference>
<evidence type="ECO:0000313" key="9">
    <source>
        <dbReference type="EMBL" id="CAK9035533.1"/>
    </source>
</evidence>
<dbReference type="SUPFAM" id="SSF52799">
    <property type="entry name" value="(Phosphotyrosine protein) phosphatases II"/>
    <property type="match status" value="1"/>
</dbReference>
<dbReference type="Gene3D" id="3.90.190.10">
    <property type="entry name" value="Protein tyrosine phosphatase superfamily"/>
    <property type="match status" value="1"/>
</dbReference>
<reference evidence="9 10" key="1">
    <citation type="submission" date="2024-02" db="EMBL/GenBank/DDBJ databases">
        <authorList>
            <person name="Chen Y."/>
            <person name="Shah S."/>
            <person name="Dougan E. K."/>
            <person name="Thang M."/>
            <person name="Chan C."/>
        </authorList>
    </citation>
    <scope>NUCLEOTIDE SEQUENCE [LARGE SCALE GENOMIC DNA]</scope>
</reference>
<evidence type="ECO:0000256" key="1">
    <source>
        <dbReference type="ARBA" id="ARBA00004196"/>
    </source>
</evidence>
<name>A0ABP0L8R0_9DINO</name>
<dbReference type="CDD" id="cd00603">
    <property type="entry name" value="IPT_PCSR"/>
    <property type="match status" value="3"/>
</dbReference>
<dbReference type="PROSITE" id="PS00062">
    <property type="entry name" value="ALDOKETO_REDUCTASE_2"/>
    <property type="match status" value="1"/>
</dbReference>
<dbReference type="SUPFAM" id="SSF51430">
    <property type="entry name" value="NAD(P)-linked oxidoreductase"/>
    <property type="match status" value="1"/>
</dbReference>
<dbReference type="InterPro" id="IPR037524">
    <property type="entry name" value="PA14/GLEYA"/>
</dbReference>
<comment type="subcellular location">
    <subcellularLocation>
        <location evidence="1">Cell envelope</location>
    </subcellularLocation>
</comment>
<dbReference type="SUPFAM" id="SSF56988">
    <property type="entry name" value="Anthrax protective antigen"/>
    <property type="match status" value="1"/>
</dbReference>
<keyword evidence="2" id="KW-0732">Signal</keyword>
<protein>
    <submittedName>
        <fullName evidence="9">Fibrocystin-L (Polycystic kidney and hepatic disease 1-like protein 1) (PKHD1-like protein 1)</fullName>
    </submittedName>
</protein>
<dbReference type="Pfam" id="PF24606">
    <property type="entry name" value="CEMIP_beta-hel"/>
    <property type="match status" value="1"/>
</dbReference>
<dbReference type="InterPro" id="IPR018170">
    <property type="entry name" value="Aldo/ket_reductase_CS"/>
</dbReference>
<dbReference type="InterPro" id="IPR011658">
    <property type="entry name" value="PA14_dom"/>
</dbReference>
<feature type="region of interest" description="Disordered" evidence="6">
    <location>
        <begin position="1380"/>
        <end position="1412"/>
    </location>
</feature>
<dbReference type="Gene3D" id="3.20.20.100">
    <property type="entry name" value="NADP-dependent oxidoreductase domain"/>
    <property type="match status" value="1"/>
</dbReference>
<proteinExistence type="predicted"/>
<dbReference type="Pfam" id="PF00248">
    <property type="entry name" value="Aldo_ket_red"/>
    <property type="match status" value="1"/>
</dbReference>
<accession>A0ABP0L8R0</accession>
<dbReference type="PROSITE" id="PS51820">
    <property type="entry name" value="PA14"/>
    <property type="match status" value="1"/>
</dbReference>
<dbReference type="PRINTS" id="PR00069">
    <property type="entry name" value="ALDKETRDTASE"/>
</dbReference>
<dbReference type="Gene3D" id="2.60.40.10">
    <property type="entry name" value="Immunoglobulins"/>
    <property type="match status" value="4"/>
</dbReference>
<evidence type="ECO:0000259" key="8">
    <source>
        <dbReference type="PROSITE" id="PS51820"/>
    </source>
</evidence>
<feature type="domain" description="PA14" evidence="8">
    <location>
        <begin position="155"/>
        <end position="303"/>
    </location>
</feature>
<dbReference type="CDD" id="cd19071">
    <property type="entry name" value="AKR_AKR1-5-like"/>
    <property type="match status" value="1"/>
</dbReference>
<organism evidence="9 10">
    <name type="scientific">Durusdinium trenchii</name>
    <dbReference type="NCBI Taxonomy" id="1381693"/>
    <lineage>
        <taxon>Eukaryota</taxon>
        <taxon>Sar</taxon>
        <taxon>Alveolata</taxon>
        <taxon>Dinophyceae</taxon>
        <taxon>Suessiales</taxon>
        <taxon>Symbiodiniaceae</taxon>
        <taxon>Durusdinium</taxon>
    </lineage>
</organism>
<dbReference type="InterPro" id="IPR019316">
    <property type="entry name" value="G8_domain"/>
</dbReference>
<comment type="caution">
    <text evidence="9">The sequence shown here is derived from an EMBL/GenBank/DDBJ whole genome shotgun (WGS) entry which is preliminary data.</text>
</comment>
<dbReference type="PROSITE" id="PS51484">
    <property type="entry name" value="G8"/>
    <property type="match status" value="1"/>
</dbReference>
<evidence type="ECO:0000256" key="4">
    <source>
        <dbReference type="ARBA" id="ARBA00022912"/>
    </source>
</evidence>
<dbReference type="InterPro" id="IPR023210">
    <property type="entry name" value="NADP_OxRdtase_dom"/>
</dbReference>
<keyword evidence="4" id="KW-0904">Protein phosphatase</keyword>
<gene>
    <name evidence="9" type="ORF">SCF082_LOCUS21341</name>
</gene>